<dbReference type="InterPro" id="IPR001647">
    <property type="entry name" value="HTH_TetR"/>
</dbReference>
<dbReference type="InterPro" id="IPR036271">
    <property type="entry name" value="Tet_transcr_reg_TetR-rel_C_sf"/>
</dbReference>
<dbReference type="Gene3D" id="1.10.357.10">
    <property type="entry name" value="Tetracycline Repressor, domain 2"/>
    <property type="match status" value="1"/>
</dbReference>
<dbReference type="InterPro" id="IPR039538">
    <property type="entry name" value="BetI_C"/>
</dbReference>
<dbReference type="RefSeq" id="WP_078764042.1">
    <property type="nucleotide sequence ID" value="NZ_FUWS01000019.1"/>
</dbReference>
<reference evidence="7 8" key="1">
    <citation type="submission" date="2017-02" db="EMBL/GenBank/DDBJ databases">
        <authorList>
            <person name="Peterson S.W."/>
        </authorList>
    </citation>
    <scope>NUCLEOTIDE SEQUENCE [LARGE SCALE GENOMIC DNA]</scope>
    <source>
        <strain evidence="7 8">DSM 45154</strain>
    </source>
</reference>
<evidence type="ECO:0000313" key="8">
    <source>
        <dbReference type="Proteomes" id="UP000190637"/>
    </source>
</evidence>
<dbReference type="AlphaFoldDB" id="A0A1T4TDE2"/>
<dbReference type="STRING" id="1122192.SAMN02745673_04830"/>
<evidence type="ECO:0000256" key="4">
    <source>
        <dbReference type="ARBA" id="ARBA00023163"/>
    </source>
</evidence>
<dbReference type="PANTHER" id="PTHR30055:SF235">
    <property type="entry name" value="TRANSCRIPTIONAL REGULATORY PROTEIN"/>
    <property type="match status" value="1"/>
</dbReference>
<keyword evidence="4" id="KW-0804">Transcription</keyword>
<dbReference type="PANTHER" id="PTHR30055">
    <property type="entry name" value="HTH-TYPE TRANSCRIPTIONAL REGULATOR RUTR"/>
    <property type="match status" value="1"/>
</dbReference>
<gene>
    <name evidence="7" type="ORF">SAMN02745673_04830</name>
</gene>
<dbReference type="Pfam" id="PF00440">
    <property type="entry name" value="TetR_N"/>
    <property type="match status" value="1"/>
</dbReference>
<organism evidence="7 8">
    <name type="scientific">Marinactinospora thermotolerans DSM 45154</name>
    <dbReference type="NCBI Taxonomy" id="1122192"/>
    <lineage>
        <taxon>Bacteria</taxon>
        <taxon>Bacillati</taxon>
        <taxon>Actinomycetota</taxon>
        <taxon>Actinomycetes</taxon>
        <taxon>Streptosporangiales</taxon>
        <taxon>Nocardiopsidaceae</taxon>
        <taxon>Marinactinospora</taxon>
    </lineage>
</organism>
<feature type="DNA-binding region" description="H-T-H motif" evidence="5">
    <location>
        <begin position="32"/>
        <end position="51"/>
    </location>
</feature>
<evidence type="ECO:0000313" key="7">
    <source>
        <dbReference type="EMBL" id="SKA38453.1"/>
    </source>
</evidence>
<dbReference type="SUPFAM" id="SSF46689">
    <property type="entry name" value="Homeodomain-like"/>
    <property type="match status" value="1"/>
</dbReference>
<keyword evidence="2" id="KW-0805">Transcription regulation</keyword>
<protein>
    <submittedName>
        <fullName evidence="7">Transcriptional regulator, TetR family</fullName>
    </submittedName>
</protein>
<evidence type="ECO:0000256" key="1">
    <source>
        <dbReference type="ARBA" id="ARBA00022491"/>
    </source>
</evidence>
<keyword evidence="3 5" id="KW-0238">DNA-binding</keyword>
<feature type="domain" description="HTH tetR-type" evidence="6">
    <location>
        <begin position="9"/>
        <end position="69"/>
    </location>
</feature>
<dbReference type="SUPFAM" id="SSF48498">
    <property type="entry name" value="Tetracyclin repressor-like, C-terminal domain"/>
    <property type="match status" value="1"/>
</dbReference>
<evidence type="ECO:0000256" key="5">
    <source>
        <dbReference type="PROSITE-ProRule" id="PRU00335"/>
    </source>
</evidence>
<dbReference type="InterPro" id="IPR009057">
    <property type="entry name" value="Homeodomain-like_sf"/>
</dbReference>
<dbReference type="GO" id="GO:0000976">
    <property type="term" value="F:transcription cis-regulatory region binding"/>
    <property type="evidence" value="ECO:0007669"/>
    <property type="project" value="TreeGrafter"/>
</dbReference>
<dbReference type="Proteomes" id="UP000190637">
    <property type="component" value="Unassembled WGS sequence"/>
</dbReference>
<accession>A0A1T4TDE2</accession>
<dbReference type="InterPro" id="IPR050109">
    <property type="entry name" value="HTH-type_TetR-like_transc_reg"/>
</dbReference>
<evidence type="ECO:0000256" key="2">
    <source>
        <dbReference type="ARBA" id="ARBA00023015"/>
    </source>
</evidence>
<dbReference type="Pfam" id="PF13977">
    <property type="entry name" value="TetR_C_6"/>
    <property type="match status" value="1"/>
</dbReference>
<evidence type="ECO:0000259" key="6">
    <source>
        <dbReference type="PROSITE" id="PS50977"/>
    </source>
</evidence>
<dbReference type="GO" id="GO:0003700">
    <property type="term" value="F:DNA-binding transcription factor activity"/>
    <property type="evidence" value="ECO:0007669"/>
    <property type="project" value="TreeGrafter"/>
</dbReference>
<proteinExistence type="predicted"/>
<dbReference type="EMBL" id="FUWS01000019">
    <property type="protein sequence ID" value="SKA38453.1"/>
    <property type="molecule type" value="Genomic_DNA"/>
</dbReference>
<keyword evidence="1" id="KW-0678">Repressor</keyword>
<keyword evidence="8" id="KW-1185">Reference proteome</keyword>
<dbReference type="PROSITE" id="PS50977">
    <property type="entry name" value="HTH_TETR_2"/>
    <property type="match status" value="1"/>
</dbReference>
<evidence type="ECO:0000256" key="3">
    <source>
        <dbReference type="ARBA" id="ARBA00023125"/>
    </source>
</evidence>
<sequence length="199" mass="21093">MIDGGGGGDAVRHRVLEAVLRLVERGGVAEASLRRVAEESGVNIGSVRHRFGSHEALLTAAAEEVGARMERRLDAALLDPPGPSDVAGRRALLEHVVAALLPEAPEERAELVALHEFVAAARIHPAFRPLAARMGRDMRALLRRALDLAGVADLDVETERLVALVSGLTFDLVHPHGAGADTPAPHEVLRHHVAALIPG</sequence>
<dbReference type="OrthoDB" id="9816296at2"/>
<name>A0A1T4TDE2_9ACTN</name>